<gene>
    <name evidence="2" type="ORF">GWK47_029651</name>
</gene>
<evidence type="ECO:0000313" key="3">
    <source>
        <dbReference type="Proteomes" id="UP000770661"/>
    </source>
</evidence>
<feature type="compositionally biased region" description="Low complexity" evidence="1">
    <location>
        <begin position="1"/>
        <end position="36"/>
    </location>
</feature>
<name>A0A8J4YSB3_CHIOP</name>
<feature type="compositionally biased region" description="Low complexity" evidence="1">
    <location>
        <begin position="53"/>
        <end position="67"/>
    </location>
</feature>
<dbReference type="AlphaFoldDB" id="A0A8J4YSB3"/>
<protein>
    <submittedName>
        <fullName evidence="2">Uncharacterized protein</fullName>
    </submittedName>
</protein>
<accession>A0A8J4YSB3</accession>
<proteinExistence type="predicted"/>
<feature type="compositionally biased region" description="Polar residues" evidence="1">
    <location>
        <begin position="42"/>
        <end position="52"/>
    </location>
</feature>
<comment type="caution">
    <text evidence="2">The sequence shown here is derived from an EMBL/GenBank/DDBJ whole genome shotgun (WGS) entry which is preliminary data.</text>
</comment>
<evidence type="ECO:0000256" key="1">
    <source>
        <dbReference type="SAM" id="MobiDB-lite"/>
    </source>
</evidence>
<dbReference type="EMBL" id="JACEEZ010000839">
    <property type="protein sequence ID" value="KAG0729776.1"/>
    <property type="molecule type" value="Genomic_DNA"/>
</dbReference>
<feature type="region of interest" description="Disordered" evidence="1">
    <location>
        <begin position="180"/>
        <end position="202"/>
    </location>
</feature>
<dbReference type="OrthoDB" id="6784896at2759"/>
<keyword evidence="3" id="KW-1185">Reference proteome</keyword>
<organism evidence="2 3">
    <name type="scientific">Chionoecetes opilio</name>
    <name type="common">Atlantic snow crab</name>
    <name type="synonym">Cancer opilio</name>
    <dbReference type="NCBI Taxonomy" id="41210"/>
    <lineage>
        <taxon>Eukaryota</taxon>
        <taxon>Metazoa</taxon>
        <taxon>Ecdysozoa</taxon>
        <taxon>Arthropoda</taxon>
        <taxon>Crustacea</taxon>
        <taxon>Multicrustacea</taxon>
        <taxon>Malacostraca</taxon>
        <taxon>Eumalacostraca</taxon>
        <taxon>Eucarida</taxon>
        <taxon>Decapoda</taxon>
        <taxon>Pleocyemata</taxon>
        <taxon>Brachyura</taxon>
        <taxon>Eubrachyura</taxon>
        <taxon>Majoidea</taxon>
        <taxon>Majidae</taxon>
        <taxon>Chionoecetes</taxon>
    </lineage>
</organism>
<feature type="region of interest" description="Disordered" evidence="1">
    <location>
        <begin position="1"/>
        <end position="72"/>
    </location>
</feature>
<sequence length="295" mass="32304">MRLLQGPQLPQLHQQQQQKQQKYQQHQQLQQQQVQLHPSSMVHPTQQLPNRSQPYLQQSQPIQAQPQIETTSQQGRVALGMHTAPVGTNNVISSSAQMTPSFTISTAMDSDKNTTAPTNRVMLTHSMQGNSFTLNTDTNIKKVKYIVSVPSIVNSVNPEAHFQHNLQSVNPASSSKVTSFSLPSGSHATTTTVNTNDTNLPTSVNMGVNQPKAGTSSAPVPYTAGGTSQECGNNELLCKMCGTAGIFTCCNNVIYCSTACQVSTFIIIPRCYFYWISTRSDFIFQMLLVSSLLPL</sequence>
<feature type="compositionally biased region" description="Low complexity" evidence="1">
    <location>
        <begin position="189"/>
        <end position="202"/>
    </location>
</feature>
<reference evidence="2" key="1">
    <citation type="submission" date="2020-07" db="EMBL/GenBank/DDBJ databases">
        <title>The High-quality genome of the commercially important snow crab, Chionoecetes opilio.</title>
        <authorList>
            <person name="Jeong J.-H."/>
            <person name="Ryu S."/>
        </authorList>
    </citation>
    <scope>NUCLEOTIDE SEQUENCE</scope>
    <source>
        <strain evidence="2">MADBK_172401_WGS</strain>
        <tissue evidence="2">Digestive gland</tissue>
    </source>
</reference>
<evidence type="ECO:0000313" key="2">
    <source>
        <dbReference type="EMBL" id="KAG0729776.1"/>
    </source>
</evidence>
<dbReference type="Proteomes" id="UP000770661">
    <property type="component" value="Unassembled WGS sequence"/>
</dbReference>